<keyword evidence="2" id="KW-0812">Transmembrane</keyword>
<gene>
    <name evidence="4" type="primary">epsL</name>
    <name evidence="4" type="ORF">GCM10011608_33340</name>
</gene>
<dbReference type="AlphaFoldDB" id="A0A917U1G5"/>
<name>A0A917U1G5_9ACTN</name>
<evidence type="ECO:0000259" key="3">
    <source>
        <dbReference type="Pfam" id="PF02397"/>
    </source>
</evidence>
<reference evidence="4" key="1">
    <citation type="journal article" date="2014" name="Int. J. Syst. Evol. Microbiol.">
        <title>Complete genome sequence of Corynebacterium casei LMG S-19264T (=DSM 44701T), isolated from a smear-ripened cheese.</title>
        <authorList>
            <consortium name="US DOE Joint Genome Institute (JGI-PGF)"/>
            <person name="Walter F."/>
            <person name="Albersmeier A."/>
            <person name="Kalinowski J."/>
            <person name="Ruckert C."/>
        </authorList>
    </citation>
    <scope>NUCLEOTIDE SEQUENCE</scope>
    <source>
        <strain evidence="4">CGMCC 4.7312</strain>
    </source>
</reference>
<feature type="transmembrane region" description="Helical" evidence="2">
    <location>
        <begin position="18"/>
        <end position="41"/>
    </location>
</feature>
<feature type="domain" description="Bacterial sugar transferase" evidence="3">
    <location>
        <begin position="13"/>
        <end position="187"/>
    </location>
</feature>
<comment type="similarity">
    <text evidence="1">Belongs to the bacterial sugar transferase family.</text>
</comment>
<sequence length="214" mass="24103">MEPIRTGDRRLVKRALDIAVSLTLLILSAPLLLAVAGLLRLEIGGPALFRQQRTGQGGRHFTIIKLRTMTDTRDARGALLPDSRRCSRLGLLVRRTSIDELPQLINVLRGDLSLVGPRPLLPRYDPWYTDRERLRFAVPPGITGLAQVNGRNGLAWDERLDLDVRYVENWSLRLDLWILFRTVQKVFGDSGVAADPSAVMLDLDKERMSSCVRL</sequence>
<dbReference type="Proteomes" id="UP000608890">
    <property type="component" value="Unassembled WGS sequence"/>
</dbReference>
<evidence type="ECO:0000256" key="1">
    <source>
        <dbReference type="ARBA" id="ARBA00006464"/>
    </source>
</evidence>
<keyword evidence="2" id="KW-1133">Transmembrane helix</keyword>
<reference evidence="4" key="2">
    <citation type="submission" date="2020-09" db="EMBL/GenBank/DDBJ databases">
        <authorList>
            <person name="Sun Q."/>
            <person name="Zhou Y."/>
        </authorList>
    </citation>
    <scope>NUCLEOTIDE SEQUENCE</scope>
    <source>
        <strain evidence="4">CGMCC 4.7312</strain>
    </source>
</reference>
<proteinExistence type="inferred from homology"/>
<keyword evidence="5" id="KW-1185">Reference proteome</keyword>
<protein>
    <submittedName>
        <fullName evidence="4">Sugar transferase EpsL</fullName>
    </submittedName>
</protein>
<dbReference type="EMBL" id="BMNB01000014">
    <property type="protein sequence ID" value="GGM45917.1"/>
    <property type="molecule type" value="Genomic_DNA"/>
</dbReference>
<evidence type="ECO:0000313" key="4">
    <source>
        <dbReference type="EMBL" id="GGM45917.1"/>
    </source>
</evidence>
<keyword evidence="4" id="KW-0808">Transferase</keyword>
<dbReference type="InterPro" id="IPR003362">
    <property type="entry name" value="Bact_transf"/>
</dbReference>
<dbReference type="PANTHER" id="PTHR30576:SF8">
    <property type="entry name" value="UNDECAPRENYL-PHOSPHATE GALACTOSE PHOSPHOTRANSFERASE"/>
    <property type="match status" value="1"/>
</dbReference>
<dbReference type="PANTHER" id="PTHR30576">
    <property type="entry name" value="COLANIC BIOSYNTHESIS UDP-GLUCOSE LIPID CARRIER TRANSFERASE"/>
    <property type="match status" value="1"/>
</dbReference>
<dbReference type="Pfam" id="PF02397">
    <property type="entry name" value="Bac_transf"/>
    <property type="match status" value="1"/>
</dbReference>
<keyword evidence="2" id="KW-0472">Membrane</keyword>
<evidence type="ECO:0000313" key="5">
    <source>
        <dbReference type="Proteomes" id="UP000608890"/>
    </source>
</evidence>
<accession>A0A917U1G5</accession>
<evidence type="ECO:0000256" key="2">
    <source>
        <dbReference type="SAM" id="Phobius"/>
    </source>
</evidence>
<comment type="caution">
    <text evidence="4">The sequence shown here is derived from an EMBL/GenBank/DDBJ whole genome shotgun (WGS) entry which is preliminary data.</text>
</comment>
<dbReference type="GO" id="GO:0016780">
    <property type="term" value="F:phosphotransferase activity, for other substituted phosphate groups"/>
    <property type="evidence" value="ECO:0007669"/>
    <property type="project" value="TreeGrafter"/>
</dbReference>
<organism evidence="4 5">
    <name type="scientific">Micromonospora sonchi</name>
    <dbReference type="NCBI Taxonomy" id="1763543"/>
    <lineage>
        <taxon>Bacteria</taxon>
        <taxon>Bacillati</taxon>
        <taxon>Actinomycetota</taxon>
        <taxon>Actinomycetes</taxon>
        <taxon>Micromonosporales</taxon>
        <taxon>Micromonosporaceae</taxon>
        <taxon>Micromonospora</taxon>
    </lineage>
</organism>